<dbReference type="OrthoDB" id="269822at2759"/>
<feature type="compositionally biased region" description="Low complexity" evidence="7">
    <location>
        <begin position="572"/>
        <end position="595"/>
    </location>
</feature>
<evidence type="ECO:0000256" key="1">
    <source>
        <dbReference type="ARBA" id="ARBA00012368"/>
    </source>
</evidence>
<dbReference type="InterPro" id="IPR017946">
    <property type="entry name" value="PLC-like_Pdiesterase_TIM-brl"/>
</dbReference>
<dbReference type="SUPFAM" id="SSF49562">
    <property type="entry name" value="C2 domain (Calcium/lipid-binding domain, CaLB)"/>
    <property type="match status" value="1"/>
</dbReference>
<dbReference type="InterPro" id="IPR000909">
    <property type="entry name" value="PLipase_C_PInositol-sp_X_dom"/>
</dbReference>
<dbReference type="InterPro" id="IPR000008">
    <property type="entry name" value="C2_dom"/>
</dbReference>
<dbReference type="InterPro" id="IPR001192">
    <property type="entry name" value="PI-PLC_fam"/>
</dbReference>
<accession>A0A058ZB98</accession>
<feature type="compositionally biased region" description="Low complexity" evidence="7">
    <location>
        <begin position="549"/>
        <end position="558"/>
    </location>
</feature>
<keyword evidence="2 6" id="KW-0378">Hydrolase</keyword>
<name>A0A058ZB98_FONAL</name>
<dbReference type="CDD" id="cd08558">
    <property type="entry name" value="PI-PLCc_eukaryota"/>
    <property type="match status" value="1"/>
</dbReference>
<dbReference type="GO" id="GO:0004435">
    <property type="term" value="F:phosphatidylinositol-4,5-bisphosphate phospholipase C activity"/>
    <property type="evidence" value="ECO:0007669"/>
    <property type="project" value="UniProtKB-EC"/>
</dbReference>
<dbReference type="CDD" id="cd00275">
    <property type="entry name" value="C2_PLC_like"/>
    <property type="match status" value="1"/>
</dbReference>
<reference evidence="11" key="1">
    <citation type="submission" date="2013-04" db="EMBL/GenBank/DDBJ databases">
        <title>The Genome Sequence of Fonticula alba ATCC 38817.</title>
        <authorList>
            <consortium name="The Broad Institute Genomics Platform"/>
            <person name="Russ C."/>
            <person name="Cuomo C."/>
            <person name="Burger G."/>
            <person name="Gray M.W."/>
            <person name="Holland P.W.H."/>
            <person name="King N."/>
            <person name="Lang F.B.F."/>
            <person name="Roger A.J."/>
            <person name="Ruiz-Trillo I."/>
            <person name="Brown M."/>
            <person name="Walker B."/>
            <person name="Young S."/>
            <person name="Zeng Q."/>
            <person name="Gargeya S."/>
            <person name="Fitzgerald M."/>
            <person name="Haas B."/>
            <person name="Abouelleil A."/>
            <person name="Allen A.W."/>
            <person name="Alvarado L."/>
            <person name="Arachchi H.M."/>
            <person name="Berlin A.M."/>
            <person name="Chapman S.B."/>
            <person name="Gainer-Dewar J."/>
            <person name="Goldberg J."/>
            <person name="Griggs A."/>
            <person name="Gujja S."/>
            <person name="Hansen M."/>
            <person name="Howarth C."/>
            <person name="Imamovic A."/>
            <person name="Ireland A."/>
            <person name="Larimer J."/>
            <person name="McCowan C."/>
            <person name="Murphy C."/>
            <person name="Pearson M."/>
            <person name="Poon T.W."/>
            <person name="Priest M."/>
            <person name="Roberts A."/>
            <person name="Saif S."/>
            <person name="Shea T."/>
            <person name="Sisk P."/>
            <person name="Sykes S."/>
            <person name="Wortman J."/>
            <person name="Nusbaum C."/>
            <person name="Birren B."/>
        </authorList>
    </citation>
    <scope>NUCLEOTIDE SEQUENCE [LARGE SCALE GENOMIC DNA]</scope>
    <source>
        <strain evidence="11">ATCC 38817</strain>
    </source>
</reference>
<dbReference type="InterPro" id="IPR002048">
    <property type="entry name" value="EF_hand_dom"/>
</dbReference>
<feature type="region of interest" description="Disordered" evidence="7">
    <location>
        <begin position="22"/>
        <end position="42"/>
    </location>
</feature>
<evidence type="ECO:0000259" key="9">
    <source>
        <dbReference type="PROSITE" id="PS50008"/>
    </source>
</evidence>
<dbReference type="Proteomes" id="UP000030693">
    <property type="component" value="Unassembled WGS sequence"/>
</dbReference>
<dbReference type="SMART" id="SM00148">
    <property type="entry name" value="PLCXc"/>
    <property type="match status" value="1"/>
</dbReference>
<dbReference type="PANTHER" id="PTHR10336:SF36">
    <property type="entry name" value="1-PHOSPHATIDYLINOSITOL 4,5-BISPHOSPHATE PHOSPHODIESTERASE BETA-4"/>
    <property type="match status" value="1"/>
</dbReference>
<dbReference type="SMART" id="SM00149">
    <property type="entry name" value="PLCYc"/>
    <property type="match status" value="1"/>
</dbReference>
<dbReference type="RefSeq" id="XP_009495218.1">
    <property type="nucleotide sequence ID" value="XM_009496943.1"/>
</dbReference>
<keyword evidence="12" id="KW-1185">Reference proteome</keyword>
<dbReference type="PROSITE" id="PS50004">
    <property type="entry name" value="C2"/>
    <property type="match status" value="1"/>
</dbReference>
<dbReference type="Gene3D" id="2.60.40.150">
    <property type="entry name" value="C2 domain"/>
    <property type="match status" value="1"/>
</dbReference>
<gene>
    <name evidence="11" type="ORF">H696_03055</name>
</gene>
<evidence type="ECO:0000259" key="8">
    <source>
        <dbReference type="PROSITE" id="PS50004"/>
    </source>
</evidence>
<dbReference type="SUPFAM" id="SSF47473">
    <property type="entry name" value="EF-hand"/>
    <property type="match status" value="1"/>
</dbReference>
<keyword evidence="4 6" id="KW-0443">Lipid metabolism</keyword>
<dbReference type="InterPro" id="IPR011993">
    <property type="entry name" value="PH-like_dom_sf"/>
</dbReference>
<dbReference type="AlphaFoldDB" id="A0A058ZB98"/>
<sequence>MASLRSASSSASSLAMSPSASAASNGHAGLAGSEASGAEHAFPPSTPVEAVVSELSKTVIFIKLSQSSRPHERGFSVVRQEHSLHAAGVPCYAVAWSSPNKRSHQTLIEIPMIIGVHEGQYLGHFPKWRRDSYQGRAFSIVYATLNGTSTVDVVAPTVAMRAKWVSGLRRLVDAANVSMVAGQMPAGSWRCDESVSVDRQARAAFLMADRDGDRGMTLEELTRLLVTLNLRVPSASVAALFEKYSRVVDSSGAPVSEKEQSSAPSRLFSRRSRRLDYTSFFQLYCEISSRGDVEAVYRRLLFSESTSMSSTLADSVSTPELPGISRDLFMKFLLVEQQHTEEDAYRICEYYVDHSIGNRIPMDRFASYIQHQASFYDIVNQKVHHDMTRPLTDYWIAAAHNNHHSTDIICHRTPIASLIHALRSGCRMLELDCHDGPGDSPVIHHGRMSSNRVPLAEVLRAIREDGFDSSPYPIFLSLVNHCSLTQQFRMVEIIQEELSGMLATPQFPGGMIQKLPSPEELMHKIIIKAHPLPAGIFESGEPESAFFSDAADDLSSSAETDDDTDDEKDPMTTRSSTTSSSSGGRSRFSRGSSSGQPKRQVSKELSSLVNYCRPTQFQGFEHSKKNHYADNFCTIGERHASRLARRSHAKLVEFTRRQIARVYPLGVRFDTVNIEPHLHWAAGVQMVAMNYQRIDRPLRINHGRFLENGRSGYLLKPRHLLASPPEPTAESSRLEKHWRLTLVVMSGYHLPKPRHEDTTEVIDPYVVMEILSDRSRCFTPPAVNKLPAASQLALEAAQMARSAGASGGLVAPCNASTTSVSSGISTSGSFSSASAAASAGLVGDSLAASSTSVASVPPTVSSSSASVNSHASSNSSLNNAGSMSSRSSTRDQRDSQSEQAAFATRHRRRTRTCSDNGLTPVWGEVFCFDIPDPSVALLHFTIMDKDVEYDDFVATATIPLRCMRPGYRNISLFDYRYEALPTSKLFVHAHIDYYIPSSEI</sequence>
<evidence type="ECO:0000313" key="11">
    <source>
        <dbReference type="EMBL" id="KCV70702.1"/>
    </source>
</evidence>
<dbReference type="EC" id="3.1.4.11" evidence="1 6"/>
<evidence type="ECO:0000256" key="3">
    <source>
        <dbReference type="ARBA" id="ARBA00022963"/>
    </source>
</evidence>
<feature type="compositionally biased region" description="Low complexity" evidence="7">
    <location>
        <begin position="22"/>
        <end position="41"/>
    </location>
</feature>
<dbReference type="Pfam" id="PF00168">
    <property type="entry name" value="C2"/>
    <property type="match status" value="1"/>
</dbReference>
<evidence type="ECO:0000313" key="12">
    <source>
        <dbReference type="Proteomes" id="UP000030693"/>
    </source>
</evidence>
<feature type="compositionally biased region" description="Acidic residues" evidence="7">
    <location>
        <begin position="559"/>
        <end position="568"/>
    </location>
</feature>
<feature type="domain" description="EF-hand" evidence="10">
    <location>
        <begin position="196"/>
        <end position="231"/>
    </location>
</feature>
<dbReference type="PROSITE" id="PS50222">
    <property type="entry name" value="EF_HAND_2"/>
    <property type="match status" value="1"/>
</dbReference>
<dbReference type="GO" id="GO:0005509">
    <property type="term" value="F:calcium ion binding"/>
    <property type="evidence" value="ECO:0007669"/>
    <property type="project" value="InterPro"/>
</dbReference>
<evidence type="ECO:0000256" key="6">
    <source>
        <dbReference type="RuleBase" id="RU361133"/>
    </source>
</evidence>
<evidence type="ECO:0000259" key="10">
    <source>
        <dbReference type="PROSITE" id="PS50222"/>
    </source>
</evidence>
<dbReference type="EMBL" id="KB932204">
    <property type="protein sequence ID" value="KCV70702.1"/>
    <property type="molecule type" value="Genomic_DNA"/>
</dbReference>
<organism evidence="11">
    <name type="scientific">Fonticula alba</name>
    <name type="common">Slime mold</name>
    <dbReference type="NCBI Taxonomy" id="691883"/>
    <lineage>
        <taxon>Eukaryota</taxon>
        <taxon>Rotosphaerida</taxon>
        <taxon>Fonticulaceae</taxon>
        <taxon>Fonticula</taxon>
    </lineage>
</organism>
<feature type="region of interest" description="Disordered" evidence="7">
    <location>
        <begin position="857"/>
        <end position="909"/>
    </location>
</feature>
<dbReference type="PRINTS" id="PR00390">
    <property type="entry name" value="PHPHLIPASEC"/>
</dbReference>
<dbReference type="STRING" id="691883.A0A058ZB98"/>
<dbReference type="GO" id="GO:0051209">
    <property type="term" value="P:release of sequestered calcium ion into cytosol"/>
    <property type="evidence" value="ECO:0007669"/>
    <property type="project" value="TreeGrafter"/>
</dbReference>
<dbReference type="PANTHER" id="PTHR10336">
    <property type="entry name" value="PHOSPHOINOSITIDE-SPECIFIC PHOSPHOLIPASE C FAMILY PROTEIN"/>
    <property type="match status" value="1"/>
</dbReference>
<dbReference type="InterPro" id="IPR035892">
    <property type="entry name" value="C2_domain_sf"/>
</dbReference>
<dbReference type="SMART" id="SM00239">
    <property type="entry name" value="C2"/>
    <property type="match status" value="1"/>
</dbReference>
<comment type="catalytic activity">
    <reaction evidence="6">
        <text>a 1,2-diacyl-sn-glycero-3-phospho-(1D-myo-inositol-4,5-bisphosphate) + H2O = 1D-myo-inositol 1,4,5-trisphosphate + a 1,2-diacyl-sn-glycerol + H(+)</text>
        <dbReference type="Rhea" id="RHEA:33179"/>
        <dbReference type="ChEBI" id="CHEBI:15377"/>
        <dbReference type="ChEBI" id="CHEBI:15378"/>
        <dbReference type="ChEBI" id="CHEBI:17815"/>
        <dbReference type="ChEBI" id="CHEBI:58456"/>
        <dbReference type="ChEBI" id="CHEBI:203600"/>
        <dbReference type="EC" id="3.1.4.11"/>
    </reaction>
</comment>
<dbReference type="Gene3D" id="3.20.20.190">
    <property type="entry name" value="Phosphatidylinositol (PI) phosphodiesterase"/>
    <property type="match status" value="1"/>
</dbReference>
<dbReference type="InterPro" id="IPR011992">
    <property type="entry name" value="EF-hand-dom_pair"/>
</dbReference>
<keyword evidence="3 6" id="KW-0442">Lipid degradation</keyword>
<dbReference type="SUPFAM" id="SSF50729">
    <property type="entry name" value="PH domain-like"/>
    <property type="match status" value="1"/>
</dbReference>
<evidence type="ECO:0000256" key="2">
    <source>
        <dbReference type="ARBA" id="ARBA00022801"/>
    </source>
</evidence>
<dbReference type="GO" id="GO:0048015">
    <property type="term" value="P:phosphatidylinositol-mediated signaling"/>
    <property type="evidence" value="ECO:0007669"/>
    <property type="project" value="TreeGrafter"/>
</dbReference>
<dbReference type="InterPro" id="IPR001711">
    <property type="entry name" value="PLipase_C_Pinositol-sp_Y"/>
</dbReference>
<dbReference type="GO" id="GO:0016042">
    <property type="term" value="P:lipid catabolic process"/>
    <property type="evidence" value="ECO:0007669"/>
    <property type="project" value="UniProtKB-KW"/>
</dbReference>
<dbReference type="eggNOG" id="KOG0169">
    <property type="taxonomic scope" value="Eukaryota"/>
</dbReference>
<evidence type="ECO:0000256" key="7">
    <source>
        <dbReference type="SAM" id="MobiDB-lite"/>
    </source>
</evidence>
<dbReference type="SUPFAM" id="SSF51695">
    <property type="entry name" value="PLC-like phosphodiesterases"/>
    <property type="match status" value="1"/>
</dbReference>
<dbReference type="Pfam" id="PF00388">
    <property type="entry name" value="PI-PLC-X"/>
    <property type="match status" value="1"/>
</dbReference>
<feature type="compositionally biased region" description="Low complexity" evidence="7">
    <location>
        <begin position="857"/>
        <end position="887"/>
    </location>
</feature>
<proteinExistence type="predicted"/>
<dbReference type="GeneID" id="20527780"/>
<protein>
    <recommendedName>
        <fullName evidence="1 6">Phosphoinositide phospholipase C</fullName>
        <ecNumber evidence="1 6">3.1.4.11</ecNumber>
    </recommendedName>
</protein>
<feature type="domain" description="PI-PLC Y-box" evidence="9">
    <location>
        <begin position="605"/>
        <end position="720"/>
    </location>
</feature>
<feature type="domain" description="C2" evidence="8">
    <location>
        <begin position="721"/>
        <end position="974"/>
    </location>
</feature>
<feature type="region of interest" description="Disordered" evidence="7">
    <location>
        <begin position="549"/>
        <end position="601"/>
    </location>
</feature>
<dbReference type="Pfam" id="PF00387">
    <property type="entry name" value="PI-PLC-Y"/>
    <property type="match status" value="1"/>
</dbReference>
<keyword evidence="5" id="KW-0807">Transducer</keyword>
<dbReference type="PROSITE" id="PS50008">
    <property type="entry name" value="PIPLC_Y_DOMAIN"/>
    <property type="match status" value="1"/>
</dbReference>
<dbReference type="PROSITE" id="PS50007">
    <property type="entry name" value="PIPLC_X_DOMAIN"/>
    <property type="match status" value="1"/>
</dbReference>
<evidence type="ECO:0000256" key="5">
    <source>
        <dbReference type="ARBA" id="ARBA00023224"/>
    </source>
</evidence>
<dbReference type="Gene3D" id="2.30.29.30">
    <property type="entry name" value="Pleckstrin-homology domain (PH domain)/Phosphotyrosine-binding domain (PTB)"/>
    <property type="match status" value="1"/>
</dbReference>
<evidence type="ECO:0000256" key="4">
    <source>
        <dbReference type="ARBA" id="ARBA00023098"/>
    </source>
</evidence>